<evidence type="ECO:0000256" key="12">
    <source>
        <dbReference type="ARBA" id="ARBA00023012"/>
    </source>
</evidence>
<comment type="function">
    <text evidence="15">Member of the two-component regulatory system BvgS/BvgA. Phosphorylates BvgA via a four-step phosphorelay in response to environmental signals.</text>
</comment>
<dbReference type="SMART" id="SM00387">
    <property type="entry name" value="HATPase_c"/>
    <property type="match status" value="1"/>
</dbReference>
<evidence type="ECO:0000256" key="11">
    <source>
        <dbReference type="ARBA" id="ARBA00022989"/>
    </source>
</evidence>
<keyword evidence="10" id="KW-0067">ATP-binding</keyword>
<comment type="caution">
    <text evidence="24">The sequence shown here is derived from an EMBL/GenBank/DDBJ whole genome shotgun (WGS) entry which is preliminary data.</text>
</comment>
<keyword evidence="11 19" id="KW-1133">Transmembrane helix</keyword>
<dbReference type="PROSITE" id="PS50110">
    <property type="entry name" value="RESPONSE_REGULATORY"/>
    <property type="match status" value="1"/>
</dbReference>
<feature type="domain" description="Response regulatory" evidence="21">
    <location>
        <begin position="771"/>
        <end position="887"/>
    </location>
</feature>
<keyword evidence="13" id="KW-0843">Virulence</keyword>
<evidence type="ECO:0000259" key="23">
    <source>
        <dbReference type="PROSITE" id="PS50113"/>
    </source>
</evidence>
<evidence type="ECO:0000259" key="22">
    <source>
        <dbReference type="PROSITE" id="PS50112"/>
    </source>
</evidence>
<dbReference type="Pfam" id="PF00072">
    <property type="entry name" value="Response_reg"/>
    <property type="match status" value="1"/>
</dbReference>
<dbReference type="Gene3D" id="3.30.450.20">
    <property type="entry name" value="PAS domain"/>
    <property type="match status" value="1"/>
</dbReference>
<feature type="domain" description="PAC" evidence="23">
    <location>
        <begin position="421"/>
        <end position="472"/>
    </location>
</feature>
<dbReference type="PRINTS" id="PR00344">
    <property type="entry name" value="BCTRLSENSOR"/>
</dbReference>
<evidence type="ECO:0000259" key="21">
    <source>
        <dbReference type="PROSITE" id="PS50110"/>
    </source>
</evidence>
<dbReference type="InterPro" id="IPR036097">
    <property type="entry name" value="HisK_dim/P_sf"/>
</dbReference>
<evidence type="ECO:0000256" key="8">
    <source>
        <dbReference type="ARBA" id="ARBA00022741"/>
    </source>
</evidence>
<evidence type="ECO:0000256" key="18">
    <source>
        <dbReference type="SAM" id="Coils"/>
    </source>
</evidence>
<dbReference type="CDD" id="cd17546">
    <property type="entry name" value="REC_hyHK_CKI1_RcsC-like"/>
    <property type="match status" value="1"/>
</dbReference>
<evidence type="ECO:0000256" key="4">
    <source>
        <dbReference type="ARBA" id="ARBA00022553"/>
    </source>
</evidence>
<dbReference type="PANTHER" id="PTHR45339">
    <property type="entry name" value="HYBRID SIGNAL TRANSDUCTION HISTIDINE KINASE J"/>
    <property type="match status" value="1"/>
</dbReference>
<dbReference type="FunFam" id="3.30.565.10:FF:000010">
    <property type="entry name" value="Sensor histidine kinase RcsC"/>
    <property type="match status" value="1"/>
</dbReference>
<evidence type="ECO:0000256" key="16">
    <source>
        <dbReference type="ARBA" id="ARBA00070152"/>
    </source>
</evidence>
<evidence type="ECO:0000256" key="13">
    <source>
        <dbReference type="ARBA" id="ARBA00023026"/>
    </source>
</evidence>
<dbReference type="InterPro" id="IPR011006">
    <property type="entry name" value="CheY-like_superfamily"/>
</dbReference>
<keyword evidence="9" id="KW-0418">Kinase</keyword>
<evidence type="ECO:0000256" key="17">
    <source>
        <dbReference type="PROSITE-ProRule" id="PRU00169"/>
    </source>
</evidence>
<feature type="domain" description="Histidine kinase" evidence="20">
    <location>
        <begin position="515"/>
        <end position="736"/>
    </location>
</feature>
<dbReference type="InterPro" id="IPR036890">
    <property type="entry name" value="HATPase_C_sf"/>
</dbReference>
<comment type="subcellular location">
    <subcellularLocation>
        <location evidence="2">Membrane</location>
    </subcellularLocation>
</comment>
<dbReference type="SMART" id="SM00091">
    <property type="entry name" value="PAS"/>
    <property type="match status" value="1"/>
</dbReference>
<dbReference type="SUPFAM" id="SSF47384">
    <property type="entry name" value="Homodimeric domain of signal transducing histidine kinase"/>
    <property type="match status" value="1"/>
</dbReference>
<dbReference type="SUPFAM" id="SSF55785">
    <property type="entry name" value="PYP-like sensor domain (PAS domain)"/>
    <property type="match status" value="1"/>
</dbReference>
<feature type="modified residue" description="4-aspartylphosphate" evidence="17">
    <location>
        <position position="820"/>
    </location>
</feature>
<dbReference type="RefSeq" id="WP_163457024.1">
    <property type="nucleotide sequence ID" value="NZ_JAAGOH010000007.1"/>
</dbReference>
<evidence type="ECO:0000256" key="6">
    <source>
        <dbReference type="ARBA" id="ARBA00022692"/>
    </source>
</evidence>
<evidence type="ECO:0000313" key="25">
    <source>
        <dbReference type="Proteomes" id="UP000484255"/>
    </source>
</evidence>
<dbReference type="PROSITE" id="PS50113">
    <property type="entry name" value="PAC"/>
    <property type="match status" value="1"/>
</dbReference>
<keyword evidence="25" id="KW-1185">Reference proteome</keyword>
<evidence type="ECO:0000256" key="5">
    <source>
        <dbReference type="ARBA" id="ARBA00022679"/>
    </source>
</evidence>
<evidence type="ECO:0000256" key="10">
    <source>
        <dbReference type="ARBA" id="ARBA00022840"/>
    </source>
</evidence>
<evidence type="ECO:0000256" key="3">
    <source>
        <dbReference type="ARBA" id="ARBA00012438"/>
    </source>
</evidence>
<dbReference type="Pfam" id="PF02518">
    <property type="entry name" value="HATPase_c"/>
    <property type="match status" value="1"/>
</dbReference>
<keyword evidence="18" id="KW-0175">Coiled coil</keyword>
<evidence type="ECO:0000256" key="9">
    <source>
        <dbReference type="ARBA" id="ARBA00022777"/>
    </source>
</evidence>
<dbReference type="InterPro" id="IPR004358">
    <property type="entry name" value="Sig_transdc_His_kin-like_C"/>
</dbReference>
<proteinExistence type="predicted"/>
<dbReference type="PROSITE" id="PS50112">
    <property type="entry name" value="PAS"/>
    <property type="match status" value="1"/>
</dbReference>
<dbReference type="GO" id="GO:0016020">
    <property type="term" value="C:membrane"/>
    <property type="evidence" value="ECO:0007669"/>
    <property type="project" value="UniProtKB-SubCell"/>
</dbReference>
<dbReference type="InterPro" id="IPR001789">
    <property type="entry name" value="Sig_transdc_resp-reg_receiver"/>
</dbReference>
<dbReference type="InterPro" id="IPR013656">
    <property type="entry name" value="PAS_4"/>
</dbReference>
<dbReference type="SMART" id="SM00388">
    <property type="entry name" value="HisKA"/>
    <property type="match status" value="1"/>
</dbReference>
<evidence type="ECO:0000256" key="19">
    <source>
        <dbReference type="SAM" id="Phobius"/>
    </source>
</evidence>
<dbReference type="CDD" id="cd00082">
    <property type="entry name" value="HisKA"/>
    <property type="match status" value="1"/>
</dbReference>
<protein>
    <recommendedName>
        <fullName evidence="16">Virulence sensor protein BvgS</fullName>
        <ecNumber evidence="3">2.7.13.3</ecNumber>
    </recommendedName>
</protein>
<dbReference type="InterPro" id="IPR000014">
    <property type="entry name" value="PAS"/>
</dbReference>
<dbReference type="SUPFAM" id="SSF55874">
    <property type="entry name" value="ATPase domain of HSP90 chaperone/DNA topoisomerase II/histidine kinase"/>
    <property type="match status" value="1"/>
</dbReference>
<reference evidence="24 25" key="1">
    <citation type="submission" date="2020-02" db="EMBL/GenBank/DDBJ databases">
        <title>Ideonella bacterium strain TBM-1.</title>
        <authorList>
            <person name="Chen W.-M."/>
        </authorList>
    </citation>
    <scope>NUCLEOTIDE SEQUENCE [LARGE SCALE GENOMIC DNA]</scope>
    <source>
        <strain evidence="24 25">TBM-1</strain>
    </source>
</reference>
<feature type="transmembrane region" description="Helical" evidence="19">
    <location>
        <begin position="305"/>
        <end position="326"/>
    </location>
</feature>
<dbReference type="GO" id="GO:0005524">
    <property type="term" value="F:ATP binding"/>
    <property type="evidence" value="ECO:0007669"/>
    <property type="project" value="UniProtKB-KW"/>
</dbReference>
<dbReference type="InterPro" id="IPR035965">
    <property type="entry name" value="PAS-like_dom_sf"/>
</dbReference>
<keyword evidence="7" id="KW-0732">Signal</keyword>
<sequence length="911" mass="98185">MSLALPPSSTPPSRGFAPTSLRWPLALVTLVIGGVAGLAAWTQGQQSMAREAERVESVARWQAARTAGWLLRLERMGRLLGRSPGLEADFLRWQAGDAAAGADLLERLNEFRRVQELDEVMVLDPEGRPLLAQSGADTRLEPATRQALHEALASGDLARTEIVPTSHGDPPLRLDLLVPFPGGRALFLLRTHPAQSLLPELTALPTASQSAEVLLVRQQWNQLLPLTPGRLAAHLPGGGPLPVDRPELLTTRLFGNEVAPGRVLTGEDWHGQTVFGAMQPVPDSEWRVIAKIDRRELAWRAAREAAWILALAGVGWGLAAAGLVQYRQRQWLRQSRAAQRQEEERLRVLRLLESIADASPDPIFAKDLAGRYVLINRAAAATIGEPAEAVLGQPAGFFLPPAQAAGVRERDAQVLQAGHPMVFEEALALPTGLRLFQSVRGPLRDAQGTVVGLFGVSHDITERHTLEADLRRHQERLEEQVAQRTEALAAANQALAAAAQRADSANRAKSAFLANMSHEIRTPLNAILGLTHLLLRELGSGPQGERLAKVDQAGQHLLQLVNDVLDLSKIESGHMQLSEQDFSLDLLVTQACNLVAPRLRAKALRLSVDVDAVPDALHGDGTRLLQVLVNLLGNAVKFTARGGVSLLARPLPAAADGALCLRFEVQDTGPGIDAALRERLFQPFQQADASSTRVHGGTGLGLAISRRLVELMGGEIGVSTPAVGGSCFWFTVRLRPGAPTAGAVRREGGMAPAGRADWEEGALRRLFRGARVLLVEDHPVNQEVARALLELQGLQVGVVADGEQALAAVVRESWDLVLMDVQMPRMDGLEATRLLRALPQGRHLPIIAMTASAFSDDRQACTAAGMDDHLSKPIEPARLHAVLLHWLTLARTRAQDTDAPAADSTPAKAGR</sequence>
<evidence type="ECO:0000256" key="14">
    <source>
        <dbReference type="ARBA" id="ARBA00023136"/>
    </source>
</evidence>
<keyword evidence="6 19" id="KW-0812">Transmembrane</keyword>
<dbReference type="EC" id="2.7.13.3" evidence="3"/>
<dbReference type="InterPro" id="IPR003661">
    <property type="entry name" value="HisK_dim/P_dom"/>
</dbReference>
<dbReference type="CDD" id="cd00130">
    <property type="entry name" value="PAS"/>
    <property type="match status" value="1"/>
</dbReference>
<dbReference type="EMBL" id="JAAGOH010000007">
    <property type="protein sequence ID" value="NDY91174.1"/>
    <property type="molecule type" value="Genomic_DNA"/>
</dbReference>
<feature type="transmembrane region" description="Helical" evidence="19">
    <location>
        <begin position="20"/>
        <end position="41"/>
    </location>
</feature>
<dbReference type="GO" id="GO:0000155">
    <property type="term" value="F:phosphorelay sensor kinase activity"/>
    <property type="evidence" value="ECO:0007669"/>
    <property type="project" value="InterPro"/>
</dbReference>
<keyword evidence="12" id="KW-0902">Two-component regulatory system</keyword>
<evidence type="ECO:0000256" key="2">
    <source>
        <dbReference type="ARBA" id="ARBA00004370"/>
    </source>
</evidence>
<evidence type="ECO:0000259" key="20">
    <source>
        <dbReference type="PROSITE" id="PS50109"/>
    </source>
</evidence>
<dbReference type="Gene3D" id="1.10.287.130">
    <property type="match status" value="1"/>
</dbReference>
<dbReference type="Gene3D" id="3.30.565.10">
    <property type="entry name" value="Histidine kinase-like ATPase, C-terminal domain"/>
    <property type="match status" value="1"/>
</dbReference>
<keyword evidence="5" id="KW-0808">Transferase</keyword>
<organism evidence="24 25">
    <name type="scientific">Ideonella livida</name>
    <dbReference type="NCBI Taxonomy" id="2707176"/>
    <lineage>
        <taxon>Bacteria</taxon>
        <taxon>Pseudomonadati</taxon>
        <taxon>Pseudomonadota</taxon>
        <taxon>Betaproteobacteria</taxon>
        <taxon>Burkholderiales</taxon>
        <taxon>Sphaerotilaceae</taxon>
        <taxon>Ideonella</taxon>
    </lineage>
</organism>
<dbReference type="SMART" id="SM00448">
    <property type="entry name" value="REC"/>
    <property type="match status" value="1"/>
</dbReference>
<name>A0A7C9PHH6_9BURK</name>
<accession>A0A7C9PHH6</accession>
<dbReference type="InterPro" id="IPR000700">
    <property type="entry name" value="PAS-assoc_C"/>
</dbReference>
<dbReference type="PROSITE" id="PS50109">
    <property type="entry name" value="HIS_KIN"/>
    <property type="match status" value="1"/>
</dbReference>
<dbReference type="Pfam" id="PF08448">
    <property type="entry name" value="PAS_4"/>
    <property type="match status" value="1"/>
</dbReference>
<dbReference type="Pfam" id="PF00512">
    <property type="entry name" value="HisKA"/>
    <property type="match status" value="1"/>
</dbReference>
<evidence type="ECO:0000256" key="7">
    <source>
        <dbReference type="ARBA" id="ARBA00022729"/>
    </source>
</evidence>
<dbReference type="SUPFAM" id="SSF52172">
    <property type="entry name" value="CheY-like"/>
    <property type="match status" value="1"/>
</dbReference>
<dbReference type="InterPro" id="IPR003594">
    <property type="entry name" value="HATPase_dom"/>
</dbReference>
<keyword evidence="8" id="KW-0547">Nucleotide-binding</keyword>
<dbReference type="AlphaFoldDB" id="A0A7C9PHH6"/>
<dbReference type="Gene3D" id="3.40.50.2300">
    <property type="match status" value="1"/>
</dbReference>
<dbReference type="CDD" id="cd16922">
    <property type="entry name" value="HATPase_EvgS-ArcB-TorS-like"/>
    <property type="match status" value="1"/>
</dbReference>
<keyword evidence="14 19" id="KW-0472">Membrane</keyword>
<dbReference type="FunFam" id="1.10.287.130:FF:000004">
    <property type="entry name" value="Ethylene receptor 1"/>
    <property type="match status" value="1"/>
</dbReference>
<evidence type="ECO:0000313" key="24">
    <source>
        <dbReference type="EMBL" id="NDY91174.1"/>
    </source>
</evidence>
<comment type="catalytic activity">
    <reaction evidence="1">
        <text>ATP + protein L-histidine = ADP + protein N-phospho-L-histidine.</text>
        <dbReference type="EC" id="2.7.13.3"/>
    </reaction>
</comment>
<evidence type="ECO:0000256" key="15">
    <source>
        <dbReference type="ARBA" id="ARBA00058004"/>
    </source>
</evidence>
<dbReference type="Proteomes" id="UP000484255">
    <property type="component" value="Unassembled WGS sequence"/>
</dbReference>
<dbReference type="NCBIfam" id="TIGR00229">
    <property type="entry name" value="sensory_box"/>
    <property type="match status" value="1"/>
</dbReference>
<keyword evidence="4 17" id="KW-0597">Phosphoprotein</keyword>
<dbReference type="InterPro" id="IPR005467">
    <property type="entry name" value="His_kinase_dom"/>
</dbReference>
<evidence type="ECO:0000256" key="1">
    <source>
        <dbReference type="ARBA" id="ARBA00000085"/>
    </source>
</evidence>
<feature type="domain" description="PAS" evidence="22">
    <location>
        <begin position="348"/>
        <end position="418"/>
    </location>
</feature>
<feature type="coiled-coil region" evidence="18">
    <location>
        <begin position="463"/>
        <end position="508"/>
    </location>
</feature>
<gene>
    <name evidence="24" type="ORF">G3A44_08200</name>
</gene>
<dbReference type="PANTHER" id="PTHR45339:SF5">
    <property type="entry name" value="HISTIDINE KINASE"/>
    <property type="match status" value="1"/>
</dbReference>